<dbReference type="Proteomes" id="UP001209540">
    <property type="component" value="Unassembled WGS sequence"/>
</dbReference>
<feature type="compositionally biased region" description="Polar residues" evidence="1">
    <location>
        <begin position="472"/>
        <end position="492"/>
    </location>
</feature>
<feature type="compositionally biased region" description="Polar residues" evidence="1">
    <location>
        <begin position="1"/>
        <end position="13"/>
    </location>
</feature>
<feature type="compositionally biased region" description="Low complexity" evidence="1">
    <location>
        <begin position="50"/>
        <end position="61"/>
    </location>
</feature>
<organism evidence="2 3">
    <name type="scientific">Phascolomyces articulosus</name>
    <dbReference type="NCBI Taxonomy" id="60185"/>
    <lineage>
        <taxon>Eukaryota</taxon>
        <taxon>Fungi</taxon>
        <taxon>Fungi incertae sedis</taxon>
        <taxon>Mucoromycota</taxon>
        <taxon>Mucoromycotina</taxon>
        <taxon>Mucoromycetes</taxon>
        <taxon>Mucorales</taxon>
        <taxon>Lichtheimiaceae</taxon>
        <taxon>Phascolomyces</taxon>
    </lineage>
</organism>
<evidence type="ECO:0000256" key="1">
    <source>
        <dbReference type="SAM" id="MobiDB-lite"/>
    </source>
</evidence>
<accession>A0AAD5PCE9</accession>
<keyword evidence="3" id="KW-1185">Reference proteome</keyword>
<feature type="region of interest" description="Disordered" evidence="1">
    <location>
        <begin position="472"/>
        <end position="765"/>
    </location>
</feature>
<reference evidence="2" key="2">
    <citation type="submission" date="2023-02" db="EMBL/GenBank/DDBJ databases">
        <authorList>
            <consortium name="DOE Joint Genome Institute"/>
            <person name="Mondo S.J."/>
            <person name="Chang Y."/>
            <person name="Wang Y."/>
            <person name="Ahrendt S."/>
            <person name="Andreopoulos W."/>
            <person name="Barry K."/>
            <person name="Beard J."/>
            <person name="Benny G.L."/>
            <person name="Blankenship S."/>
            <person name="Bonito G."/>
            <person name="Cuomo C."/>
            <person name="Desiro A."/>
            <person name="Gervers K.A."/>
            <person name="Hundley H."/>
            <person name="Kuo A."/>
            <person name="LaButti K."/>
            <person name="Lang B.F."/>
            <person name="Lipzen A."/>
            <person name="O'Donnell K."/>
            <person name="Pangilinan J."/>
            <person name="Reynolds N."/>
            <person name="Sandor L."/>
            <person name="Smith M.W."/>
            <person name="Tsang A."/>
            <person name="Grigoriev I.V."/>
            <person name="Stajich J.E."/>
            <person name="Spatafora J.W."/>
        </authorList>
    </citation>
    <scope>NUCLEOTIDE SEQUENCE</scope>
    <source>
        <strain evidence="2">RSA 2281</strain>
    </source>
</reference>
<feature type="compositionally biased region" description="Polar residues" evidence="1">
    <location>
        <begin position="427"/>
        <end position="450"/>
    </location>
</feature>
<protein>
    <submittedName>
        <fullName evidence="2">Uncharacterized protein</fullName>
    </submittedName>
</protein>
<gene>
    <name evidence="2" type="ORF">BDA99DRAFT_539426</name>
</gene>
<feature type="compositionally biased region" description="Low complexity" evidence="1">
    <location>
        <begin position="234"/>
        <end position="247"/>
    </location>
</feature>
<feature type="region of interest" description="Disordered" evidence="1">
    <location>
        <begin position="356"/>
        <end position="395"/>
    </location>
</feature>
<feature type="region of interest" description="Disordered" evidence="1">
    <location>
        <begin position="92"/>
        <end position="299"/>
    </location>
</feature>
<feature type="compositionally biased region" description="Low complexity" evidence="1">
    <location>
        <begin position="494"/>
        <end position="508"/>
    </location>
</feature>
<feature type="region of interest" description="Disordered" evidence="1">
    <location>
        <begin position="1"/>
        <end position="64"/>
    </location>
</feature>
<feature type="compositionally biased region" description="Low complexity" evidence="1">
    <location>
        <begin position="686"/>
        <end position="700"/>
    </location>
</feature>
<feature type="compositionally biased region" description="Low complexity" evidence="1">
    <location>
        <begin position="268"/>
        <end position="282"/>
    </location>
</feature>
<comment type="caution">
    <text evidence="2">The sequence shown here is derived from an EMBL/GenBank/DDBJ whole genome shotgun (WGS) entry which is preliminary data.</text>
</comment>
<dbReference type="AlphaFoldDB" id="A0AAD5PCE9"/>
<dbReference type="EMBL" id="JAIXMP010000020">
    <property type="protein sequence ID" value="KAI9257316.1"/>
    <property type="molecule type" value="Genomic_DNA"/>
</dbReference>
<name>A0AAD5PCE9_9FUNG</name>
<feature type="compositionally biased region" description="Polar residues" evidence="1">
    <location>
        <begin position="726"/>
        <end position="749"/>
    </location>
</feature>
<reference evidence="2" key="1">
    <citation type="journal article" date="2022" name="IScience">
        <title>Evolution of zygomycete secretomes and the origins of terrestrial fungal ecologies.</title>
        <authorList>
            <person name="Chang Y."/>
            <person name="Wang Y."/>
            <person name="Mondo S."/>
            <person name="Ahrendt S."/>
            <person name="Andreopoulos W."/>
            <person name="Barry K."/>
            <person name="Beard J."/>
            <person name="Benny G.L."/>
            <person name="Blankenship S."/>
            <person name="Bonito G."/>
            <person name="Cuomo C."/>
            <person name="Desiro A."/>
            <person name="Gervers K.A."/>
            <person name="Hundley H."/>
            <person name="Kuo A."/>
            <person name="LaButti K."/>
            <person name="Lang B.F."/>
            <person name="Lipzen A."/>
            <person name="O'Donnell K."/>
            <person name="Pangilinan J."/>
            <person name="Reynolds N."/>
            <person name="Sandor L."/>
            <person name="Smith M.E."/>
            <person name="Tsang A."/>
            <person name="Grigoriev I.V."/>
            <person name="Stajich J.E."/>
            <person name="Spatafora J.W."/>
        </authorList>
    </citation>
    <scope>NUCLEOTIDE SEQUENCE</scope>
    <source>
        <strain evidence="2">RSA 2281</strain>
    </source>
</reference>
<feature type="compositionally biased region" description="Low complexity" evidence="1">
    <location>
        <begin position="139"/>
        <end position="149"/>
    </location>
</feature>
<feature type="region of interest" description="Disordered" evidence="1">
    <location>
        <begin position="427"/>
        <end position="460"/>
    </location>
</feature>
<proteinExistence type="predicted"/>
<feature type="compositionally biased region" description="Low complexity" evidence="1">
    <location>
        <begin position="174"/>
        <end position="219"/>
    </location>
</feature>
<feature type="compositionally biased region" description="Polar residues" evidence="1">
    <location>
        <begin position="557"/>
        <end position="591"/>
    </location>
</feature>
<feature type="compositionally biased region" description="Polar residues" evidence="1">
    <location>
        <begin position="522"/>
        <end position="550"/>
    </location>
</feature>
<feature type="compositionally biased region" description="Low complexity" evidence="1">
    <location>
        <begin position="598"/>
        <end position="613"/>
    </location>
</feature>
<feature type="compositionally biased region" description="Polar residues" evidence="1">
    <location>
        <begin position="628"/>
        <end position="653"/>
    </location>
</feature>
<evidence type="ECO:0000313" key="3">
    <source>
        <dbReference type="Proteomes" id="UP001209540"/>
    </source>
</evidence>
<evidence type="ECO:0000313" key="2">
    <source>
        <dbReference type="EMBL" id="KAI9257316.1"/>
    </source>
</evidence>
<feature type="compositionally biased region" description="Polar residues" evidence="1">
    <location>
        <begin position="94"/>
        <end position="129"/>
    </location>
</feature>
<sequence length="765" mass="86221">MSSSTLDSRWATTTDRKRADEGLPTTQYAAALKINKDLHPETTPSPSPSSPSQLSSTSLGSRWATPYDSYKAERGLPATKYSEILANAQIDLHPQQQSQPSAKWINQGNQMVQKEEQSWWNSPSMNNEYSHQDHRKDGNSNNNRSTASRSPPPPTSNKSTITHTMDPPNCSLWNNNNNTNSYNSNYNSSSYNNNSYNNNGYNKQQVRSQGSYSPSQQQYQRRDTENSWRPSTPVPNQRPQQQPVPRQYEPISSRPWNLIAMKKKEEFTPSSSHTTTPDDGSPQPHLEQPRQENVQDSSASFWNQEVEEDILDTPITSFKSYKEWSEEQRQKSATYTEGNELLVILLKGRNTQNERSLQSNYDNNFGNSNVDNSSASKPLFNHTSSQNEGVNTNEELSNTQLLEWNPEGKKPWDDEPTTIVQQPQQYAVPNNYGNSSPNIPVNYNEQSYTMSPPVKASPSSNLEIQNCAYNEQTTQLHPDTPSRINNGTQGYHRSTVTTSSSQTAASFTWDPNGRKPWDDGPVSQSPYNTVTYSSNYNTQAPSTTDNNNQPAIAPRLSSWNSSQQTHPPLNNNMSNQRAQPLNNNKNVENHTPSPPPVMRSASSSSSGASWDPNAPKPWEEQPPRPSPLNVSQQHQYNNTASQPMVPSPSQYDSQIAEKQAHSNSNVRGIHARKSWGVPTSQQAVENNRSNNQNNTNNYNNWDRSAGSRSIYDVQNSNHSEDKLPAQRQSWQQQNTYNNMGDNRVRSPTGSRPWDVDKYSEGLWEQ</sequence>